<dbReference type="GO" id="GO:0046872">
    <property type="term" value="F:metal ion binding"/>
    <property type="evidence" value="ECO:0007669"/>
    <property type="project" value="UniProtKB-KW"/>
</dbReference>
<reference evidence="6" key="1">
    <citation type="submission" date="2020-10" db="EMBL/GenBank/DDBJ databases">
        <authorList>
            <person name="Gilroy R."/>
        </authorList>
    </citation>
    <scope>NUCLEOTIDE SEQUENCE</scope>
    <source>
        <strain evidence="6">ChiSjej6B24-2974</strain>
    </source>
</reference>
<dbReference type="PANTHER" id="PTHR43687:SF1">
    <property type="entry name" value="FERREDOXIN III"/>
    <property type="match status" value="1"/>
</dbReference>
<dbReference type="NCBIfam" id="NF038196">
    <property type="entry name" value="ferrodoxin_EFR1"/>
    <property type="match status" value="1"/>
</dbReference>
<evidence type="ECO:0000313" key="7">
    <source>
        <dbReference type="Proteomes" id="UP000824260"/>
    </source>
</evidence>
<sequence length="254" mass="28574">MVFYFTATGNSLYIAKQIEPDPVSIPQAMRREQLEFTAERIGVVAPVYGHEMPPMVREFLRRAVFHTDYFYILLTYGNRHGGAAELAKRLCDECGVAVDYVNVVLMADNWLPGFDMEEQKKLDKNVEGQLASILADLNERKRMISTVTEADREAHRQFLERTRQMPADAWQHLLRVTDACTGCGICEKVCPSGSIRVSGGKAVHIPGHCQTCLACIHACPQKAIALTIPEKNPQARYRNEHISLREIIAANCQQ</sequence>
<dbReference type="GO" id="GO:0051539">
    <property type="term" value="F:4 iron, 4 sulfur cluster binding"/>
    <property type="evidence" value="ECO:0007669"/>
    <property type="project" value="UniProtKB-KW"/>
</dbReference>
<evidence type="ECO:0000313" key="6">
    <source>
        <dbReference type="EMBL" id="HIQ81486.1"/>
    </source>
</evidence>
<evidence type="ECO:0000256" key="3">
    <source>
        <dbReference type="ARBA" id="ARBA00023004"/>
    </source>
</evidence>
<keyword evidence="1" id="KW-0004">4Fe-4S</keyword>
<keyword evidence="3" id="KW-0408">Iron</keyword>
<dbReference type="Pfam" id="PF13237">
    <property type="entry name" value="Fer4_10"/>
    <property type="match status" value="1"/>
</dbReference>
<reference evidence="6" key="2">
    <citation type="journal article" date="2021" name="PeerJ">
        <title>Extensive microbial diversity within the chicken gut microbiome revealed by metagenomics and culture.</title>
        <authorList>
            <person name="Gilroy R."/>
            <person name="Ravi A."/>
            <person name="Getino M."/>
            <person name="Pursley I."/>
            <person name="Horton D.L."/>
            <person name="Alikhan N.F."/>
            <person name="Baker D."/>
            <person name="Gharbi K."/>
            <person name="Hall N."/>
            <person name="Watson M."/>
            <person name="Adriaenssens E.M."/>
            <person name="Foster-Nyarko E."/>
            <person name="Jarju S."/>
            <person name="Secka A."/>
            <person name="Antonio M."/>
            <person name="Oren A."/>
            <person name="Chaudhuri R.R."/>
            <person name="La Ragione R."/>
            <person name="Hildebrand F."/>
            <person name="Pallen M.J."/>
        </authorList>
    </citation>
    <scope>NUCLEOTIDE SEQUENCE</scope>
    <source>
        <strain evidence="6">ChiSjej6B24-2974</strain>
    </source>
</reference>
<dbReference type="PANTHER" id="PTHR43687">
    <property type="entry name" value="ADENYLYLSULFATE REDUCTASE, BETA SUBUNIT"/>
    <property type="match status" value="1"/>
</dbReference>
<feature type="domain" description="4Fe-4S ferredoxin-type" evidence="5">
    <location>
        <begin position="201"/>
        <end position="229"/>
    </location>
</feature>
<dbReference type="PROSITE" id="PS00198">
    <property type="entry name" value="4FE4S_FER_1"/>
    <property type="match status" value="2"/>
</dbReference>
<dbReference type="InterPro" id="IPR047964">
    <property type="entry name" value="EFR1-like"/>
</dbReference>
<dbReference type="InterPro" id="IPR029039">
    <property type="entry name" value="Flavoprotein-like_sf"/>
</dbReference>
<dbReference type="EMBL" id="DVFZ01000003">
    <property type="protein sequence ID" value="HIQ81486.1"/>
    <property type="molecule type" value="Genomic_DNA"/>
</dbReference>
<dbReference type="InterPro" id="IPR050572">
    <property type="entry name" value="Fe-S_Ferredoxin"/>
</dbReference>
<dbReference type="InterPro" id="IPR017900">
    <property type="entry name" value="4Fe4S_Fe_S_CS"/>
</dbReference>
<gene>
    <name evidence="6" type="ORF">IAA52_00105</name>
</gene>
<proteinExistence type="predicted"/>
<feature type="domain" description="4Fe-4S ferredoxin-type" evidence="5">
    <location>
        <begin position="171"/>
        <end position="200"/>
    </location>
</feature>
<keyword evidence="2" id="KW-0479">Metal-binding</keyword>
<protein>
    <submittedName>
        <fullName evidence="6">EFR1 family ferrodoxin</fullName>
    </submittedName>
</protein>
<dbReference type="AlphaFoldDB" id="A0A9D1CV90"/>
<dbReference type="SUPFAM" id="SSF52218">
    <property type="entry name" value="Flavoproteins"/>
    <property type="match status" value="1"/>
</dbReference>
<comment type="caution">
    <text evidence="6">The sequence shown here is derived from an EMBL/GenBank/DDBJ whole genome shotgun (WGS) entry which is preliminary data.</text>
</comment>
<dbReference type="PROSITE" id="PS51379">
    <property type="entry name" value="4FE4S_FER_2"/>
    <property type="match status" value="2"/>
</dbReference>
<accession>A0A9D1CV90</accession>
<evidence type="ECO:0000256" key="2">
    <source>
        <dbReference type="ARBA" id="ARBA00022723"/>
    </source>
</evidence>
<name>A0A9D1CV90_9FIRM</name>
<evidence type="ECO:0000259" key="5">
    <source>
        <dbReference type="PROSITE" id="PS51379"/>
    </source>
</evidence>
<evidence type="ECO:0000256" key="1">
    <source>
        <dbReference type="ARBA" id="ARBA00022485"/>
    </source>
</evidence>
<dbReference type="SUPFAM" id="SSF54862">
    <property type="entry name" value="4Fe-4S ferredoxins"/>
    <property type="match status" value="1"/>
</dbReference>
<dbReference type="Gene3D" id="3.30.70.20">
    <property type="match status" value="1"/>
</dbReference>
<keyword evidence="4" id="KW-0411">Iron-sulfur</keyword>
<dbReference type="InterPro" id="IPR017896">
    <property type="entry name" value="4Fe4S_Fe-S-bd"/>
</dbReference>
<dbReference type="Proteomes" id="UP000824260">
    <property type="component" value="Unassembled WGS sequence"/>
</dbReference>
<organism evidence="6 7">
    <name type="scientific">Candidatus Pullichristensenella stercorigallinarum</name>
    <dbReference type="NCBI Taxonomy" id="2840909"/>
    <lineage>
        <taxon>Bacteria</taxon>
        <taxon>Bacillati</taxon>
        <taxon>Bacillota</taxon>
        <taxon>Clostridia</taxon>
        <taxon>Candidatus Pullichristensenella</taxon>
    </lineage>
</organism>
<evidence type="ECO:0000256" key="4">
    <source>
        <dbReference type="ARBA" id="ARBA00023014"/>
    </source>
</evidence>